<evidence type="ECO:0000313" key="2">
    <source>
        <dbReference type="Proteomes" id="UP000029980"/>
    </source>
</evidence>
<sequence>MRKLFYALPFLVFGLCVLMMEPTISRLIVVGLAWLTFLIEYRYGGESREGEELVALGVSTASS</sequence>
<accession>A0A097QV26</accession>
<dbReference type="GeneID" id="25153430"/>
<dbReference type="Proteomes" id="UP000029980">
    <property type="component" value="Chromosome"/>
</dbReference>
<dbReference type="KEGG" id="teu:TEU_08275"/>
<dbReference type="RefSeq" id="WP_050003297.1">
    <property type="nucleotide sequence ID" value="NZ_CP008887.1"/>
</dbReference>
<proteinExistence type="predicted"/>
<evidence type="ECO:0000313" key="1">
    <source>
        <dbReference type="EMBL" id="AIU70327.1"/>
    </source>
</evidence>
<evidence type="ECO:0008006" key="3">
    <source>
        <dbReference type="Google" id="ProtNLM"/>
    </source>
</evidence>
<name>A0A097QV26_9EURY</name>
<dbReference type="EMBL" id="CP008887">
    <property type="protein sequence ID" value="AIU70327.1"/>
    <property type="molecule type" value="Genomic_DNA"/>
</dbReference>
<dbReference type="STRING" id="1505907.TEU_08275"/>
<protein>
    <recommendedName>
        <fullName evidence="3">Phosphatidate cytidylyltransferase</fullName>
    </recommendedName>
</protein>
<reference evidence="1 2" key="1">
    <citation type="journal article" date="2015" name="Int. J. Syst. Evol. Microbiol.">
        <title>Thermococcus eurythermalis sp. nov., a conditional piezophilic hyperthermophilic archaeon with a wide temperature range isolated from an oil-immersed chimney in the Guaymas Basin.</title>
        <authorList>
            <person name="Zhao W."/>
            <person name="Zeng X."/>
            <person name="Xiao X."/>
        </authorList>
    </citation>
    <scope>NUCLEOTIDE SEQUENCE [LARGE SCALE GENOMIC DNA]</scope>
    <source>
        <strain evidence="1 2">A501</strain>
    </source>
</reference>
<dbReference type="HOGENOM" id="CLU_2875272_0_0_2"/>
<gene>
    <name evidence="1" type="ORF">TEU_08275</name>
</gene>
<dbReference type="AlphaFoldDB" id="A0A097QV26"/>
<keyword evidence="2" id="KW-1185">Reference proteome</keyword>
<organism evidence="1 2">
    <name type="scientific">Thermococcus eurythermalis</name>
    <dbReference type="NCBI Taxonomy" id="1505907"/>
    <lineage>
        <taxon>Archaea</taxon>
        <taxon>Methanobacteriati</taxon>
        <taxon>Methanobacteriota</taxon>
        <taxon>Thermococci</taxon>
        <taxon>Thermococcales</taxon>
        <taxon>Thermococcaceae</taxon>
        <taxon>Thermococcus</taxon>
    </lineage>
</organism>